<evidence type="ECO:0000256" key="2">
    <source>
        <dbReference type="ARBA" id="ARBA00006679"/>
    </source>
</evidence>
<evidence type="ECO:0000256" key="6">
    <source>
        <dbReference type="ARBA" id="ARBA00023136"/>
    </source>
</evidence>
<keyword evidence="4 7" id="KW-0812">Transmembrane</keyword>
<dbReference type="KEGG" id="eff:skT53_22280"/>
<keyword evidence="5 7" id="KW-1133">Transmembrane helix</keyword>
<evidence type="ECO:0000313" key="9">
    <source>
        <dbReference type="Proteomes" id="UP000593802"/>
    </source>
</evidence>
<proteinExistence type="inferred from homology"/>
<gene>
    <name evidence="8" type="ORF">skT53_22280</name>
</gene>
<dbReference type="InterPro" id="IPR032808">
    <property type="entry name" value="DoxX"/>
</dbReference>
<keyword evidence="3" id="KW-1003">Cell membrane</keyword>
<reference evidence="8 9" key="1">
    <citation type="submission" date="2020-08" db="EMBL/GenBank/DDBJ databases">
        <title>Complete Genome Sequence of Effusibacillus dendaii Strain skT53, Isolated from Farmland soil.</title>
        <authorList>
            <person name="Konishi T."/>
            <person name="Kawasaki H."/>
        </authorList>
    </citation>
    <scope>NUCLEOTIDE SEQUENCE [LARGE SCALE GENOMIC DNA]</scope>
    <source>
        <strain evidence="9">skT53</strain>
    </source>
</reference>
<dbReference type="InterPro" id="IPR051907">
    <property type="entry name" value="DoxX-like_oxidoreductase"/>
</dbReference>
<name>A0A7I8DAM5_9BACL</name>
<dbReference type="PANTHER" id="PTHR33452:SF1">
    <property type="entry name" value="INNER MEMBRANE PROTEIN YPHA-RELATED"/>
    <property type="match status" value="1"/>
</dbReference>
<dbReference type="Pfam" id="PF07681">
    <property type="entry name" value="DoxX"/>
    <property type="match status" value="1"/>
</dbReference>
<evidence type="ECO:0000256" key="7">
    <source>
        <dbReference type="SAM" id="Phobius"/>
    </source>
</evidence>
<comment type="subcellular location">
    <subcellularLocation>
        <location evidence="1">Cell membrane</location>
        <topology evidence="1">Multi-pass membrane protein</topology>
    </subcellularLocation>
</comment>
<sequence length="128" mass="13540">MDKLSRFAPTVIRFVLALSFILHGLPKLTNAAQVAPFFEKIGIPLPYQAVIFIGLLEVAGGILLFIGSGTRFVSPLLAIDMLLAILLTKVGKGYVGGYELELLLLAGAVSVFLSGPGAWALQKANKSA</sequence>
<organism evidence="8 9">
    <name type="scientific">Effusibacillus dendaii</name>
    <dbReference type="NCBI Taxonomy" id="2743772"/>
    <lineage>
        <taxon>Bacteria</taxon>
        <taxon>Bacillati</taxon>
        <taxon>Bacillota</taxon>
        <taxon>Bacilli</taxon>
        <taxon>Bacillales</taxon>
        <taxon>Alicyclobacillaceae</taxon>
        <taxon>Effusibacillus</taxon>
    </lineage>
</organism>
<feature type="transmembrane region" description="Helical" evidence="7">
    <location>
        <begin position="72"/>
        <end position="90"/>
    </location>
</feature>
<dbReference type="Proteomes" id="UP000593802">
    <property type="component" value="Chromosome"/>
</dbReference>
<keyword evidence="6 7" id="KW-0472">Membrane</keyword>
<evidence type="ECO:0000256" key="5">
    <source>
        <dbReference type="ARBA" id="ARBA00022989"/>
    </source>
</evidence>
<keyword evidence="9" id="KW-1185">Reference proteome</keyword>
<evidence type="ECO:0000256" key="4">
    <source>
        <dbReference type="ARBA" id="ARBA00022692"/>
    </source>
</evidence>
<evidence type="ECO:0000313" key="8">
    <source>
        <dbReference type="EMBL" id="BCJ87243.1"/>
    </source>
</evidence>
<dbReference type="AlphaFoldDB" id="A0A7I8DAM5"/>
<accession>A0A7I8DAM5</accession>
<evidence type="ECO:0000256" key="3">
    <source>
        <dbReference type="ARBA" id="ARBA00022475"/>
    </source>
</evidence>
<dbReference type="PANTHER" id="PTHR33452">
    <property type="entry name" value="OXIDOREDUCTASE CATD-RELATED"/>
    <property type="match status" value="1"/>
</dbReference>
<feature type="transmembrane region" description="Helical" evidence="7">
    <location>
        <begin position="102"/>
        <end position="121"/>
    </location>
</feature>
<evidence type="ECO:0000256" key="1">
    <source>
        <dbReference type="ARBA" id="ARBA00004651"/>
    </source>
</evidence>
<dbReference type="RefSeq" id="WP_200757018.1">
    <property type="nucleotide sequence ID" value="NZ_AP023366.1"/>
</dbReference>
<comment type="similarity">
    <text evidence="2">Belongs to the DoxX family.</text>
</comment>
<feature type="transmembrane region" description="Helical" evidence="7">
    <location>
        <begin position="47"/>
        <end position="65"/>
    </location>
</feature>
<protein>
    <recommendedName>
        <fullName evidence="10">DoxX family protein</fullName>
    </recommendedName>
</protein>
<evidence type="ECO:0008006" key="10">
    <source>
        <dbReference type="Google" id="ProtNLM"/>
    </source>
</evidence>
<dbReference type="GO" id="GO:0005886">
    <property type="term" value="C:plasma membrane"/>
    <property type="evidence" value="ECO:0007669"/>
    <property type="project" value="UniProtKB-SubCell"/>
</dbReference>
<dbReference type="EMBL" id="AP023366">
    <property type="protein sequence ID" value="BCJ87243.1"/>
    <property type="molecule type" value="Genomic_DNA"/>
</dbReference>